<dbReference type="PANTHER" id="PTHR43884:SF20">
    <property type="entry name" value="ACYL-COA DEHYDROGENASE FADE28"/>
    <property type="match status" value="1"/>
</dbReference>
<dbReference type="eggNOG" id="COG1960">
    <property type="taxonomic scope" value="Bacteria"/>
</dbReference>
<dbReference type="SUPFAM" id="SSF47203">
    <property type="entry name" value="Acyl-CoA dehydrogenase C-terminal domain-like"/>
    <property type="match status" value="1"/>
</dbReference>
<dbReference type="SUPFAM" id="SSF56645">
    <property type="entry name" value="Acyl-CoA dehydrogenase NM domain-like"/>
    <property type="match status" value="1"/>
</dbReference>
<keyword evidence="4" id="KW-0274">FAD</keyword>
<protein>
    <recommendedName>
        <fullName evidence="10">Acyl-CoA dehydrogenase</fullName>
    </recommendedName>
</protein>
<name>A0A0A6UQ09_ACTUT</name>
<evidence type="ECO:0000259" key="6">
    <source>
        <dbReference type="Pfam" id="PF00441"/>
    </source>
</evidence>
<dbReference type="Gene3D" id="1.20.140.10">
    <property type="entry name" value="Butyryl-CoA Dehydrogenase, subunit A, domain 3"/>
    <property type="match status" value="2"/>
</dbReference>
<feature type="domain" description="Acyl-CoA dehydrogenase/oxidase C-terminal" evidence="6">
    <location>
        <begin position="177"/>
        <end position="287"/>
    </location>
</feature>
<dbReference type="PANTHER" id="PTHR43884">
    <property type="entry name" value="ACYL-COA DEHYDROGENASE"/>
    <property type="match status" value="1"/>
</dbReference>
<sequence length="303" mass="31950">MTSEHAALRDSVRGLVTAHGGDDGLWARLCREIGVAGLTVPERYGGSGAGLTEAMIVLEELGRALIAGPMLGTVLATEALLHAGDDTLLPAVCAGDRIVALAWDSPAPGVFRDVLDLPEADTLLVVTGGNLYEANPSTVTMQPTLDPTRHPASLSVDSLRLIGPGVPVERLRDVACLALAAEQVGAAERALELTVDHVKSRYQFGRPIGSFQVLQHRLAELYVRVEAARSACAVSPAVAKITCSETLRAVAADMVQMHGGLAITWEHHAHLYLRRAWASAELFGSPAHHLARLTATHGSAPVA</sequence>
<comment type="caution">
    <text evidence="8">The sequence shown here is derived from an EMBL/GenBank/DDBJ whole genome shotgun (WGS) entry which is preliminary data.</text>
</comment>
<dbReference type="OrthoDB" id="4607453at2"/>
<evidence type="ECO:0000256" key="2">
    <source>
        <dbReference type="ARBA" id="ARBA00009347"/>
    </source>
</evidence>
<dbReference type="AlphaFoldDB" id="A0A0A6UQ09"/>
<proteinExistence type="inferred from homology"/>
<dbReference type="GO" id="GO:0050660">
    <property type="term" value="F:flavin adenine dinucleotide binding"/>
    <property type="evidence" value="ECO:0007669"/>
    <property type="project" value="InterPro"/>
</dbReference>
<reference evidence="8 9" key="1">
    <citation type="submission" date="2014-10" db="EMBL/GenBank/DDBJ databases">
        <title>Draft genome sequence of Actinoplanes utahensis NRRL 12052.</title>
        <authorList>
            <person name="Velasco-Bucheli B."/>
            <person name="del Cerro C."/>
            <person name="Hormigo D."/>
            <person name="Garcia J.L."/>
            <person name="Acebal C."/>
            <person name="Arroyo M."/>
            <person name="de la Mata I."/>
        </authorList>
    </citation>
    <scope>NUCLEOTIDE SEQUENCE [LARGE SCALE GENOMIC DNA]</scope>
    <source>
        <strain evidence="8 9">NRRL 12052</strain>
    </source>
</reference>
<keyword evidence="3" id="KW-0285">Flavoprotein</keyword>
<dbReference type="EMBL" id="JRTT01000018">
    <property type="protein sequence ID" value="KHD76444.1"/>
    <property type="molecule type" value="Genomic_DNA"/>
</dbReference>
<evidence type="ECO:0000259" key="7">
    <source>
        <dbReference type="Pfam" id="PF02771"/>
    </source>
</evidence>
<dbReference type="InterPro" id="IPR009075">
    <property type="entry name" value="AcylCo_DH/oxidase_C"/>
</dbReference>
<dbReference type="STRING" id="1869.MB27_17200"/>
<evidence type="ECO:0000313" key="8">
    <source>
        <dbReference type="EMBL" id="KHD76444.1"/>
    </source>
</evidence>
<dbReference type="InterPro" id="IPR036250">
    <property type="entry name" value="AcylCo_DH-like_C"/>
</dbReference>
<dbReference type="InterPro" id="IPR013786">
    <property type="entry name" value="AcylCoA_DH/ox_N"/>
</dbReference>
<dbReference type="GO" id="GO:0003995">
    <property type="term" value="F:acyl-CoA dehydrogenase activity"/>
    <property type="evidence" value="ECO:0007669"/>
    <property type="project" value="TreeGrafter"/>
</dbReference>
<accession>A0A0A6UQ09</accession>
<comment type="cofactor">
    <cofactor evidence="1">
        <name>FAD</name>
        <dbReference type="ChEBI" id="CHEBI:57692"/>
    </cofactor>
</comment>
<comment type="similarity">
    <text evidence="2">Belongs to the acyl-CoA dehydrogenase family.</text>
</comment>
<dbReference type="InterPro" id="IPR009100">
    <property type="entry name" value="AcylCoA_DH/oxidase_NM_dom_sf"/>
</dbReference>
<dbReference type="Pfam" id="PF02771">
    <property type="entry name" value="Acyl-CoA_dh_N"/>
    <property type="match status" value="1"/>
</dbReference>
<dbReference type="InterPro" id="IPR037069">
    <property type="entry name" value="AcylCoA_DH/ox_N_sf"/>
</dbReference>
<dbReference type="Gene3D" id="1.10.540.10">
    <property type="entry name" value="Acyl-CoA dehydrogenase/oxidase, N-terminal domain"/>
    <property type="match status" value="1"/>
</dbReference>
<gene>
    <name evidence="8" type="ORF">MB27_17200</name>
</gene>
<organism evidence="8 9">
    <name type="scientific">Actinoplanes utahensis</name>
    <dbReference type="NCBI Taxonomy" id="1869"/>
    <lineage>
        <taxon>Bacteria</taxon>
        <taxon>Bacillati</taxon>
        <taxon>Actinomycetota</taxon>
        <taxon>Actinomycetes</taxon>
        <taxon>Micromonosporales</taxon>
        <taxon>Micromonosporaceae</taxon>
        <taxon>Actinoplanes</taxon>
    </lineage>
</organism>
<feature type="domain" description="Acyl-CoA dehydrogenase/oxidase N-terminal" evidence="7">
    <location>
        <begin position="24"/>
        <end position="87"/>
    </location>
</feature>
<evidence type="ECO:0000256" key="1">
    <source>
        <dbReference type="ARBA" id="ARBA00001974"/>
    </source>
</evidence>
<dbReference type="RefSeq" id="WP_043525608.1">
    <property type="nucleotide sequence ID" value="NZ_BAABKU010000014.1"/>
</dbReference>
<evidence type="ECO:0000256" key="5">
    <source>
        <dbReference type="ARBA" id="ARBA00023002"/>
    </source>
</evidence>
<evidence type="ECO:0000313" key="9">
    <source>
        <dbReference type="Proteomes" id="UP000054537"/>
    </source>
</evidence>
<evidence type="ECO:0000256" key="4">
    <source>
        <dbReference type="ARBA" id="ARBA00022827"/>
    </source>
</evidence>
<evidence type="ECO:0008006" key="10">
    <source>
        <dbReference type="Google" id="ProtNLM"/>
    </source>
</evidence>
<evidence type="ECO:0000256" key="3">
    <source>
        <dbReference type="ARBA" id="ARBA00022630"/>
    </source>
</evidence>
<dbReference type="Proteomes" id="UP000054537">
    <property type="component" value="Unassembled WGS sequence"/>
</dbReference>
<keyword evidence="9" id="KW-1185">Reference proteome</keyword>
<dbReference type="Pfam" id="PF00441">
    <property type="entry name" value="Acyl-CoA_dh_1"/>
    <property type="match status" value="1"/>
</dbReference>
<keyword evidence="5" id="KW-0560">Oxidoreductase</keyword>